<keyword evidence="1" id="KW-0812">Transmembrane</keyword>
<sequence length="195" mass="20429">MTGSRLLAFFTPFGASNLVLSACVGLAAALWFAGLRRPAAAFIFSAGLCAALISFGKIVFLAIHGYGGLYSPSGHAALACFFFCSFGRMALATRSPAGYFFAAASWSVALLVFFNRFLVGGHTFPDTVVGASVGLACFALFFRLAGPFDVKARLQAVAPTLAFTTSVASYLAFGANISEGGLFKAAFWLRENLGL</sequence>
<evidence type="ECO:0000313" key="3">
    <source>
        <dbReference type="Proteomes" id="UP001317629"/>
    </source>
</evidence>
<gene>
    <name evidence="2" type="ORF">SS37A_07570</name>
</gene>
<name>A0ABN6VC24_9HYPH</name>
<accession>A0ABN6VC24</accession>
<feature type="transmembrane region" description="Helical" evidence="1">
    <location>
        <begin position="6"/>
        <end position="32"/>
    </location>
</feature>
<feature type="transmembrane region" description="Helical" evidence="1">
    <location>
        <begin position="124"/>
        <end position="142"/>
    </location>
</feature>
<keyword evidence="1" id="KW-0472">Membrane</keyword>
<organism evidence="2 3">
    <name type="scientific">Methylocystis iwaonis</name>
    <dbReference type="NCBI Taxonomy" id="2885079"/>
    <lineage>
        <taxon>Bacteria</taxon>
        <taxon>Pseudomonadati</taxon>
        <taxon>Pseudomonadota</taxon>
        <taxon>Alphaproteobacteria</taxon>
        <taxon>Hyphomicrobiales</taxon>
        <taxon>Methylocystaceae</taxon>
        <taxon>Methylocystis</taxon>
    </lineage>
</organism>
<evidence type="ECO:0000256" key="1">
    <source>
        <dbReference type="SAM" id="Phobius"/>
    </source>
</evidence>
<keyword evidence="1" id="KW-1133">Transmembrane helix</keyword>
<keyword evidence="3" id="KW-1185">Reference proteome</keyword>
<proteinExistence type="predicted"/>
<reference evidence="2 3" key="1">
    <citation type="journal article" date="2023" name="Int. J. Syst. Evol. Microbiol.">
        <title>Methylocystis iwaonis sp. nov., a type II methane-oxidizing bacterium from surface soil of a rice paddy field in Japan, and emended description of the genus Methylocystis (ex Whittenbury et al. 1970) Bowman et al. 1993.</title>
        <authorList>
            <person name="Kaise H."/>
            <person name="Sawadogo J.B."/>
            <person name="Alam M.S."/>
            <person name="Ueno C."/>
            <person name="Dianou D."/>
            <person name="Shinjo R."/>
            <person name="Asakawa S."/>
        </authorList>
    </citation>
    <scope>NUCLEOTIDE SEQUENCE [LARGE SCALE GENOMIC DNA]</scope>
    <source>
        <strain evidence="2 3">SS37A-Re</strain>
    </source>
</reference>
<dbReference type="SUPFAM" id="SSF48317">
    <property type="entry name" value="Acid phosphatase/Vanadium-dependent haloperoxidase"/>
    <property type="match status" value="1"/>
</dbReference>
<protein>
    <recommendedName>
        <fullName evidence="4">Phosphatase PAP2 family protein</fullName>
    </recommendedName>
</protein>
<feature type="transmembrane region" description="Helical" evidence="1">
    <location>
        <begin position="39"/>
        <end position="63"/>
    </location>
</feature>
<evidence type="ECO:0000313" key="2">
    <source>
        <dbReference type="EMBL" id="BDV33228.1"/>
    </source>
</evidence>
<evidence type="ECO:0008006" key="4">
    <source>
        <dbReference type="Google" id="ProtNLM"/>
    </source>
</evidence>
<dbReference type="EMBL" id="AP027142">
    <property type="protein sequence ID" value="BDV33228.1"/>
    <property type="molecule type" value="Genomic_DNA"/>
</dbReference>
<feature type="transmembrane region" description="Helical" evidence="1">
    <location>
        <begin position="99"/>
        <end position="118"/>
    </location>
</feature>
<dbReference type="PROSITE" id="PS51257">
    <property type="entry name" value="PROKAR_LIPOPROTEIN"/>
    <property type="match status" value="1"/>
</dbReference>
<dbReference type="Gene3D" id="1.20.144.10">
    <property type="entry name" value="Phosphatidic acid phosphatase type 2/haloperoxidase"/>
    <property type="match status" value="1"/>
</dbReference>
<dbReference type="InterPro" id="IPR036938">
    <property type="entry name" value="PAP2/HPO_sf"/>
</dbReference>
<dbReference type="Proteomes" id="UP001317629">
    <property type="component" value="Chromosome"/>
</dbReference>
<feature type="transmembrane region" description="Helical" evidence="1">
    <location>
        <begin position="69"/>
        <end position="87"/>
    </location>
</feature>
<dbReference type="RefSeq" id="WP_281930583.1">
    <property type="nucleotide sequence ID" value="NZ_AP027142.1"/>
</dbReference>